<dbReference type="OrthoDB" id="2688910at2759"/>
<name>A0A0C3EL74_PILCF</name>
<reference evidence="1 2" key="1">
    <citation type="submission" date="2014-04" db="EMBL/GenBank/DDBJ databases">
        <authorList>
            <consortium name="DOE Joint Genome Institute"/>
            <person name="Kuo A."/>
            <person name="Tarkka M."/>
            <person name="Buscot F."/>
            <person name="Kohler A."/>
            <person name="Nagy L.G."/>
            <person name="Floudas D."/>
            <person name="Copeland A."/>
            <person name="Barry K.W."/>
            <person name="Cichocki N."/>
            <person name="Veneault-Fourrey C."/>
            <person name="LaButti K."/>
            <person name="Lindquist E.A."/>
            <person name="Lipzen A."/>
            <person name="Lundell T."/>
            <person name="Morin E."/>
            <person name="Murat C."/>
            <person name="Sun H."/>
            <person name="Tunlid A."/>
            <person name="Henrissat B."/>
            <person name="Grigoriev I.V."/>
            <person name="Hibbett D.S."/>
            <person name="Martin F."/>
            <person name="Nordberg H.P."/>
            <person name="Cantor M.N."/>
            <person name="Hua S.X."/>
        </authorList>
    </citation>
    <scope>NUCLEOTIDE SEQUENCE [LARGE SCALE GENOMIC DNA]</scope>
    <source>
        <strain evidence="1 2">F 1598</strain>
    </source>
</reference>
<dbReference type="Proteomes" id="UP000054166">
    <property type="component" value="Unassembled WGS sequence"/>
</dbReference>
<keyword evidence="2" id="KW-1185">Reference proteome</keyword>
<dbReference type="EMBL" id="KN833085">
    <property type="protein sequence ID" value="KIM73355.1"/>
    <property type="molecule type" value="Genomic_DNA"/>
</dbReference>
<evidence type="ECO:0000313" key="2">
    <source>
        <dbReference type="Proteomes" id="UP000054166"/>
    </source>
</evidence>
<dbReference type="HOGENOM" id="CLU_1156780_0_0_1"/>
<dbReference type="AlphaFoldDB" id="A0A0C3EL74"/>
<sequence length="240" mass="27936">MVLSYVRAAGNSWMSMRHVWECKASGTRVGLLYWHRDFTLVLHDSTDYTFIALQKWVRNALCLPRLMNFTYVRERYPLTSQLIQENMIIEFDTITEPCTLHGTRRCQCHPRVPSRVECAHLSISTHRELVSRRGKLRPSPLLNMMVKCSISHVARIHMVMQLRKVTFHPYLFDKVETGPPNTTDELIESSGKMVILEKLLALMKKKGSQLVYIQSDVLHLGYLRRLLSLLAIQILPYRRA</sequence>
<dbReference type="InParanoid" id="A0A0C3EL74"/>
<proteinExistence type="predicted"/>
<reference evidence="2" key="2">
    <citation type="submission" date="2015-01" db="EMBL/GenBank/DDBJ databases">
        <title>Evolutionary Origins and Diversification of the Mycorrhizal Mutualists.</title>
        <authorList>
            <consortium name="DOE Joint Genome Institute"/>
            <consortium name="Mycorrhizal Genomics Consortium"/>
            <person name="Kohler A."/>
            <person name="Kuo A."/>
            <person name="Nagy L.G."/>
            <person name="Floudas D."/>
            <person name="Copeland A."/>
            <person name="Barry K.W."/>
            <person name="Cichocki N."/>
            <person name="Veneault-Fourrey C."/>
            <person name="LaButti K."/>
            <person name="Lindquist E.A."/>
            <person name="Lipzen A."/>
            <person name="Lundell T."/>
            <person name="Morin E."/>
            <person name="Murat C."/>
            <person name="Riley R."/>
            <person name="Ohm R."/>
            <person name="Sun H."/>
            <person name="Tunlid A."/>
            <person name="Henrissat B."/>
            <person name="Grigoriev I.V."/>
            <person name="Hibbett D.S."/>
            <person name="Martin F."/>
        </authorList>
    </citation>
    <scope>NUCLEOTIDE SEQUENCE [LARGE SCALE GENOMIC DNA]</scope>
    <source>
        <strain evidence="2">F 1598</strain>
    </source>
</reference>
<protein>
    <submittedName>
        <fullName evidence="1">Uncharacterized protein</fullName>
    </submittedName>
</protein>
<dbReference type="Gene3D" id="3.40.50.300">
    <property type="entry name" value="P-loop containing nucleotide triphosphate hydrolases"/>
    <property type="match status" value="1"/>
</dbReference>
<dbReference type="STRING" id="765440.A0A0C3EL74"/>
<gene>
    <name evidence="1" type="ORF">PILCRDRAFT_729566</name>
</gene>
<accession>A0A0C3EL74</accession>
<evidence type="ECO:0000313" key="1">
    <source>
        <dbReference type="EMBL" id="KIM73355.1"/>
    </source>
</evidence>
<organism evidence="1 2">
    <name type="scientific">Piloderma croceum (strain F 1598)</name>
    <dbReference type="NCBI Taxonomy" id="765440"/>
    <lineage>
        <taxon>Eukaryota</taxon>
        <taxon>Fungi</taxon>
        <taxon>Dikarya</taxon>
        <taxon>Basidiomycota</taxon>
        <taxon>Agaricomycotina</taxon>
        <taxon>Agaricomycetes</taxon>
        <taxon>Agaricomycetidae</taxon>
        <taxon>Atheliales</taxon>
        <taxon>Atheliaceae</taxon>
        <taxon>Piloderma</taxon>
    </lineage>
</organism>
<dbReference type="InterPro" id="IPR027417">
    <property type="entry name" value="P-loop_NTPase"/>
</dbReference>